<evidence type="ECO:0008006" key="4">
    <source>
        <dbReference type="Google" id="ProtNLM"/>
    </source>
</evidence>
<proteinExistence type="predicted"/>
<gene>
    <name evidence="2" type="ORF">KSS97_17895</name>
</gene>
<protein>
    <recommendedName>
        <fullName evidence="4">Lipoprotein</fullName>
    </recommendedName>
</protein>
<evidence type="ECO:0000256" key="1">
    <source>
        <dbReference type="SAM" id="SignalP"/>
    </source>
</evidence>
<sequence length="173" mass="19862">MRLFGGIFLVLAGLCTSCATLVDATNWDVVKPFLGIELGKVFQLSGSARYKPHFMGEKNGVGSYYIDFKHNELPFNTLKIGVTPKSKLVFSIEAMVDYHDRKLCHDELILRRDYIENKLSIKFSYEGDETFYSHRVAVKHIELTLMCFGTQYTELYQDWPVMLSAVKELDESK</sequence>
<dbReference type="Proteomes" id="UP000824066">
    <property type="component" value="Chromosome"/>
</dbReference>
<accession>A0ABX8Q8I1</accession>
<feature type="chain" id="PRO_5046366510" description="Lipoprotein" evidence="1">
    <location>
        <begin position="25"/>
        <end position="173"/>
    </location>
</feature>
<reference evidence="2 3" key="1">
    <citation type="journal article" date="2021" name="Microorganisms">
        <title>The Ever-Expanding Pseudomonas Genus: Description of 43 New Species and Partition of the Pseudomonas putida Group.</title>
        <authorList>
            <person name="Girard L."/>
            <person name="Lood C."/>
            <person name="Hofte M."/>
            <person name="Vandamme P."/>
            <person name="Rokni-Zadeh H."/>
            <person name="van Noort V."/>
            <person name="Lavigne R."/>
            <person name="De Mot R."/>
        </authorList>
    </citation>
    <scope>NUCLEOTIDE SEQUENCE [LARGE SCALE GENOMIC DNA]</scope>
    <source>
        <strain evidence="2 3">SWRI17</strain>
    </source>
</reference>
<keyword evidence="3" id="KW-1185">Reference proteome</keyword>
<feature type="signal peptide" evidence="1">
    <location>
        <begin position="1"/>
        <end position="24"/>
    </location>
</feature>
<name>A0ABX8Q8I1_PSECO</name>
<evidence type="ECO:0000313" key="3">
    <source>
        <dbReference type="Proteomes" id="UP000824066"/>
    </source>
</evidence>
<evidence type="ECO:0000313" key="2">
    <source>
        <dbReference type="EMBL" id="QXI51412.1"/>
    </source>
</evidence>
<dbReference type="EMBL" id="CP077080">
    <property type="protein sequence ID" value="QXI51412.1"/>
    <property type="molecule type" value="Genomic_DNA"/>
</dbReference>
<keyword evidence="1" id="KW-0732">Signal</keyword>
<organism evidence="2 3">
    <name type="scientific">Pseudomonas canavaninivorans</name>
    <dbReference type="NCBI Taxonomy" id="2842348"/>
    <lineage>
        <taxon>Bacteria</taxon>
        <taxon>Pseudomonadati</taxon>
        <taxon>Pseudomonadota</taxon>
        <taxon>Gammaproteobacteria</taxon>
        <taxon>Pseudomonadales</taxon>
        <taxon>Pseudomonadaceae</taxon>
        <taxon>Pseudomonas</taxon>
    </lineage>
</organism>
<dbReference type="RefSeq" id="WP_217859812.1">
    <property type="nucleotide sequence ID" value="NZ_CP077080.1"/>
</dbReference>